<keyword evidence="3" id="KW-0970">Cilium biogenesis/degradation</keyword>
<dbReference type="GO" id="GO:0042073">
    <property type="term" value="P:intraciliary transport"/>
    <property type="evidence" value="ECO:0007669"/>
    <property type="project" value="UniProtKB-UniRule"/>
</dbReference>
<dbReference type="WBParaSite" id="Csp11.Scaffold629.g9792.t1">
    <property type="protein sequence ID" value="Csp11.Scaffold629.g9792.t1"/>
    <property type="gene ID" value="Csp11.Scaffold629.g9792"/>
</dbReference>
<dbReference type="eggNOG" id="KOG4340">
    <property type="taxonomic scope" value="Eukaryota"/>
</dbReference>
<dbReference type="AlphaFoldDB" id="A0A1I7UIZ1"/>
<dbReference type="Proteomes" id="UP000095282">
    <property type="component" value="Unplaced"/>
</dbReference>
<proteinExistence type="inferred from homology"/>
<comment type="similarity">
    <text evidence="3">Belongs to the TTC30/dfy-1/fleer family.</text>
</comment>
<keyword evidence="4" id="KW-1185">Reference proteome</keyword>
<dbReference type="InterPro" id="IPR011990">
    <property type="entry name" value="TPR-like_helical_dom_sf"/>
</dbReference>
<dbReference type="Gene3D" id="1.25.40.10">
    <property type="entry name" value="Tetratricopeptide repeat domain"/>
    <property type="match status" value="1"/>
</dbReference>
<comment type="subcellular location">
    <subcellularLocation>
        <location evidence="3">Cell projection</location>
        <location evidence="3">Cilium</location>
    </subcellularLocation>
</comment>
<keyword evidence="2 3" id="KW-0802">TPR repeat</keyword>
<reference evidence="5" key="1">
    <citation type="submission" date="2016-11" db="UniProtKB">
        <authorList>
            <consortium name="WormBaseParasite"/>
        </authorList>
    </citation>
    <scope>IDENTIFICATION</scope>
</reference>
<comment type="function">
    <text evidence="3">Required for polyglutamylation of axonemal tubulin. Plays a role in anterograde intraflagellar transport (IFT), the process by which cilia precursors are transported from the base of the cilium to the site of their incorporation at the tip.</text>
</comment>
<name>A0A1I7UIZ1_9PELO</name>
<dbReference type="InterPro" id="IPR039941">
    <property type="entry name" value="TT30"/>
</dbReference>
<dbReference type="SUPFAM" id="SSF48452">
    <property type="entry name" value="TPR-like"/>
    <property type="match status" value="1"/>
</dbReference>
<keyword evidence="3" id="KW-0966">Cell projection</keyword>
<keyword evidence="1" id="KW-0677">Repeat</keyword>
<organism evidence="4 5">
    <name type="scientific">Caenorhabditis tropicalis</name>
    <dbReference type="NCBI Taxonomy" id="1561998"/>
    <lineage>
        <taxon>Eukaryota</taxon>
        <taxon>Metazoa</taxon>
        <taxon>Ecdysozoa</taxon>
        <taxon>Nematoda</taxon>
        <taxon>Chromadorea</taxon>
        <taxon>Rhabditida</taxon>
        <taxon>Rhabditina</taxon>
        <taxon>Rhabditomorpha</taxon>
        <taxon>Rhabditoidea</taxon>
        <taxon>Rhabditidae</taxon>
        <taxon>Peloderinae</taxon>
        <taxon>Caenorhabditis</taxon>
    </lineage>
</organism>
<dbReference type="PANTHER" id="PTHR20931">
    <property type="entry name" value="TETRATRICOPEPTIDE REPEAT PROTEIN 30"/>
    <property type="match status" value="1"/>
</dbReference>
<accession>A0A1I7UIZ1</accession>
<evidence type="ECO:0000313" key="5">
    <source>
        <dbReference type="WBParaSite" id="Csp11.Scaffold629.g9792.t1"/>
    </source>
</evidence>
<sequence>MNAADCYSQLAYNYPNHTEYRLYHAQALYNAFRPADALTVVSTIEDEILLNDSIKLEAAIKYQEDDLVNCRILVEQLPTLDPTVLINTACIDYKEGNYEEALKKFNEATEFSGYQPGLAYSIALCHYRRRDYGSALTLIEEIIKRGVKDHPEFNIGMGSEGIEVNFIQNTQKLHESALIEAFNLRFAIYYRMKDYKLAKESLADMPPRNEHDADPITLHNLAISNANTDFGDSSSKLQFLLGINPFPQETFANLLFLYCKNDYFGLAADVLAENPSHTFYCLSQVGAGKYNVNYRKTCNSLASPLFNFSNMYLGSQ</sequence>
<dbReference type="GO" id="GO:0005879">
    <property type="term" value="C:axonemal microtubule"/>
    <property type="evidence" value="ECO:0007669"/>
    <property type="project" value="UniProtKB-UniRule"/>
</dbReference>
<dbReference type="STRING" id="1561998.A0A1I7UIZ1"/>
<evidence type="ECO:0000256" key="1">
    <source>
        <dbReference type="ARBA" id="ARBA00022737"/>
    </source>
</evidence>
<protein>
    <recommendedName>
        <fullName evidence="3">Tetratricopeptide repeat protein 30</fullName>
    </recommendedName>
</protein>
<keyword evidence="3" id="KW-0969">Cilium</keyword>
<dbReference type="PANTHER" id="PTHR20931:SF0">
    <property type="entry name" value="TETRATRICOPEPTIDE REPEAT PROTEIN 30"/>
    <property type="match status" value="1"/>
</dbReference>
<evidence type="ECO:0000313" key="4">
    <source>
        <dbReference type="Proteomes" id="UP000095282"/>
    </source>
</evidence>
<evidence type="ECO:0000256" key="2">
    <source>
        <dbReference type="ARBA" id="ARBA00022803"/>
    </source>
</evidence>
<dbReference type="GO" id="GO:0030992">
    <property type="term" value="C:intraciliary transport particle B"/>
    <property type="evidence" value="ECO:0007669"/>
    <property type="project" value="TreeGrafter"/>
</dbReference>
<dbReference type="GO" id="GO:0120170">
    <property type="term" value="F:intraciliary transport particle B binding"/>
    <property type="evidence" value="ECO:0007669"/>
    <property type="project" value="TreeGrafter"/>
</dbReference>
<evidence type="ECO:0000256" key="3">
    <source>
        <dbReference type="RuleBase" id="RU367070"/>
    </source>
</evidence>